<accession>A0A9P0VX29</accession>
<name>A0A9P0VX29_9ASCO</name>
<proteinExistence type="predicted"/>
<feature type="transmembrane region" description="Helical" evidence="1">
    <location>
        <begin position="252"/>
        <end position="277"/>
    </location>
</feature>
<dbReference type="OrthoDB" id="2560628at2759"/>
<evidence type="ECO:0000256" key="1">
    <source>
        <dbReference type="SAM" id="Phobius"/>
    </source>
</evidence>
<keyword evidence="1" id="KW-0472">Membrane</keyword>
<dbReference type="EMBL" id="CAKXYY010000002">
    <property type="protein sequence ID" value="CAH2351003.1"/>
    <property type="molecule type" value="Genomic_DNA"/>
</dbReference>
<keyword evidence="1" id="KW-1133">Transmembrane helix</keyword>
<keyword evidence="3" id="KW-1185">Reference proteome</keyword>
<comment type="caution">
    <text evidence="2">The sequence shown here is derived from an EMBL/GenBank/DDBJ whole genome shotgun (WGS) entry which is preliminary data.</text>
</comment>
<dbReference type="PANTHER" id="PTHR42109:SF2">
    <property type="entry name" value="INTEGRAL MEMBRANE PROTEIN"/>
    <property type="match status" value="1"/>
</dbReference>
<organism evidence="2 3">
    <name type="scientific">[Candida] railenensis</name>
    <dbReference type="NCBI Taxonomy" id="45579"/>
    <lineage>
        <taxon>Eukaryota</taxon>
        <taxon>Fungi</taxon>
        <taxon>Dikarya</taxon>
        <taxon>Ascomycota</taxon>
        <taxon>Saccharomycotina</taxon>
        <taxon>Pichiomycetes</taxon>
        <taxon>Debaryomycetaceae</taxon>
        <taxon>Kurtzmaniella</taxon>
    </lineage>
</organism>
<reference evidence="2" key="1">
    <citation type="submission" date="2022-03" db="EMBL/GenBank/DDBJ databases">
        <authorList>
            <person name="Legras J.-L."/>
            <person name="Devillers H."/>
            <person name="Grondin C."/>
        </authorList>
    </citation>
    <scope>NUCLEOTIDE SEQUENCE</scope>
    <source>
        <strain evidence="2">CLIB 1423</strain>
    </source>
</reference>
<dbReference type="AlphaFoldDB" id="A0A9P0VX29"/>
<feature type="transmembrane region" description="Helical" evidence="1">
    <location>
        <begin position="183"/>
        <end position="200"/>
    </location>
</feature>
<feature type="transmembrane region" description="Helical" evidence="1">
    <location>
        <begin position="212"/>
        <end position="232"/>
    </location>
</feature>
<gene>
    <name evidence="2" type="ORF">CLIB1423_02S10066</name>
</gene>
<feature type="transmembrane region" description="Helical" evidence="1">
    <location>
        <begin position="12"/>
        <end position="33"/>
    </location>
</feature>
<keyword evidence="1" id="KW-0812">Transmembrane</keyword>
<evidence type="ECO:0000313" key="2">
    <source>
        <dbReference type="EMBL" id="CAH2351003.1"/>
    </source>
</evidence>
<dbReference type="Proteomes" id="UP000837801">
    <property type="component" value="Unassembled WGS sequence"/>
</dbReference>
<sequence>MSGGFISVREGVAASIFLAIYTIYLGLTGLIVYREGWRTTYTFLLVFGIFRVSGQLCGVVFSKLGIEHWQWLIAYLVLTAEGYFTLVLTSFHFLANAQVTVHGTSWLRPTKKEIHAAHAGESKMQIKCAEMNTFAFVFHWLLIPANALVISGGTMLTGVDADKWSQEGKKIATSKALRCSGQATFLAETIVLVAFAIYVYKSERVRNYTMKALFFAFPFLLVRGIFGILSIFLDRMNYFKISNYDENGLSAYFIACEYTMATTMEFISACTLISVYYHDRYYGKFSNKERIIEPLTEEESDSKGV</sequence>
<evidence type="ECO:0000313" key="3">
    <source>
        <dbReference type="Proteomes" id="UP000837801"/>
    </source>
</evidence>
<feature type="transmembrane region" description="Helical" evidence="1">
    <location>
        <begin position="40"/>
        <end position="61"/>
    </location>
</feature>
<dbReference type="PANTHER" id="PTHR42109">
    <property type="entry name" value="UNPLACED GENOMIC SCAFFOLD UM_SCAF_CONTIG_1.265, WHOLE GENOME SHOTGUN SEQUENCE"/>
    <property type="match status" value="1"/>
</dbReference>
<feature type="transmembrane region" description="Helical" evidence="1">
    <location>
        <begin position="73"/>
        <end position="95"/>
    </location>
</feature>
<protein>
    <submittedName>
        <fullName evidence="2">Uncharacterized protein</fullName>
    </submittedName>
</protein>
<feature type="transmembrane region" description="Helical" evidence="1">
    <location>
        <begin position="133"/>
        <end position="156"/>
    </location>
</feature>